<dbReference type="Proteomes" id="UP000286931">
    <property type="component" value="Unassembled WGS sequence"/>
</dbReference>
<dbReference type="SUPFAM" id="SSF52540">
    <property type="entry name" value="P-loop containing nucleoside triphosphate hydrolases"/>
    <property type="match status" value="1"/>
</dbReference>
<dbReference type="PROSITE" id="PS50893">
    <property type="entry name" value="ABC_TRANSPORTER_2"/>
    <property type="match status" value="1"/>
</dbReference>
<protein>
    <submittedName>
        <fullName evidence="6">ABC transporter ATP-binding protein</fullName>
    </submittedName>
</protein>
<dbReference type="PANTHER" id="PTHR45772">
    <property type="entry name" value="CONSERVED COMPONENT OF ABC TRANSPORTER FOR NATURAL AMINO ACIDS-RELATED"/>
    <property type="match status" value="1"/>
</dbReference>
<evidence type="ECO:0000313" key="6">
    <source>
        <dbReference type="EMBL" id="GCD99470.1"/>
    </source>
</evidence>
<comment type="caution">
    <text evidence="6">The sequence shown here is derived from an EMBL/GenBank/DDBJ whole genome shotgun (WGS) entry which is preliminary data.</text>
</comment>
<dbReference type="RefSeq" id="WP_126641273.1">
    <property type="nucleotide sequence ID" value="NZ_BIFH01000033.1"/>
</dbReference>
<feature type="domain" description="ABC transporter" evidence="5">
    <location>
        <begin position="21"/>
        <end position="274"/>
    </location>
</feature>
<dbReference type="OrthoDB" id="9805514at2"/>
<dbReference type="FunFam" id="3.40.50.300:FF:000421">
    <property type="entry name" value="Branched-chain amino acid ABC transporter ATP-binding protein"/>
    <property type="match status" value="1"/>
</dbReference>
<dbReference type="Pfam" id="PF12399">
    <property type="entry name" value="BCA_ABC_TP_C"/>
    <property type="match status" value="1"/>
</dbReference>
<evidence type="ECO:0000259" key="5">
    <source>
        <dbReference type="PROSITE" id="PS50893"/>
    </source>
</evidence>
<proteinExistence type="predicted"/>
<dbReference type="CDD" id="cd03219">
    <property type="entry name" value="ABC_Mj1267_LivG_branched"/>
    <property type="match status" value="1"/>
</dbReference>
<evidence type="ECO:0000313" key="7">
    <source>
        <dbReference type="Proteomes" id="UP000286931"/>
    </source>
</evidence>
<dbReference type="GO" id="GO:0016887">
    <property type="term" value="F:ATP hydrolysis activity"/>
    <property type="evidence" value="ECO:0007669"/>
    <property type="project" value="InterPro"/>
</dbReference>
<dbReference type="EMBL" id="BIFH01000033">
    <property type="protein sequence ID" value="GCD99470.1"/>
    <property type="molecule type" value="Genomic_DNA"/>
</dbReference>
<keyword evidence="1" id="KW-0813">Transport</keyword>
<dbReference type="GO" id="GO:0005886">
    <property type="term" value="C:plasma membrane"/>
    <property type="evidence" value="ECO:0007669"/>
    <property type="project" value="TreeGrafter"/>
</dbReference>
<keyword evidence="7" id="KW-1185">Reference proteome</keyword>
<dbReference type="Gene3D" id="3.40.50.300">
    <property type="entry name" value="P-loop containing nucleotide triphosphate hydrolases"/>
    <property type="match status" value="1"/>
</dbReference>
<dbReference type="AlphaFoldDB" id="A0A401YY50"/>
<dbReference type="SMART" id="SM00382">
    <property type="entry name" value="AAA"/>
    <property type="match status" value="1"/>
</dbReference>
<reference evidence="6 7" key="1">
    <citation type="submission" date="2018-12" db="EMBL/GenBank/DDBJ databases">
        <title>Draft genome sequence of Embleya hyalina NBRC 13850T.</title>
        <authorList>
            <person name="Komaki H."/>
            <person name="Hosoyama A."/>
            <person name="Kimura A."/>
            <person name="Ichikawa N."/>
            <person name="Tamura T."/>
        </authorList>
    </citation>
    <scope>NUCLEOTIDE SEQUENCE [LARGE SCALE GENOMIC DNA]</scope>
    <source>
        <strain evidence="6 7">NBRC 13850</strain>
    </source>
</reference>
<gene>
    <name evidence="6" type="ORF">EHYA_07192</name>
</gene>
<dbReference type="Pfam" id="PF00005">
    <property type="entry name" value="ABC_tran"/>
    <property type="match status" value="1"/>
</dbReference>
<dbReference type="InterPro" id="IPR003439">
    <property type="entry name" value="ABC_transporter-like_ATP-bd"/>
</dbReference>
<keyword evidence="3 6" id="KW-0067">ATP-binding</keyword>
<name>A0A401YY50_9ACTN</name>
<dbReference type="PANTHER" id="PTHR45772:SF9">
    <property type="entry name" value="CONSERVED COMPONENT OF ABC TRANSPORTER FOR NATURAL AMINO ACIDS"/>
    <property type="match status" value="1"/>
</dbReference>
<organism evidence="6 7">
    <name type="scientific">Embleya hyalina</name>
    <dbReference type="NCBI Taxonomy" id="516124"/>
    <lineage>
        <taxon>Bacteria</taxon>
        <taxon>Bacillati</taxon>
        <taxon>Actinomycetota</taxon>
        <taxon>Actinomycetes</taxon>
        <taxon>Kitasatosporales</taxon>
        <taxon>Streptomycetaceae</taxon>
        <taxon>Embleya</taxon>
    </lineage>
</organism>
<evidence type="ECO:0000256" key="3">
    <source>
        <dbReference type="ARBA" id="ARBA00022840"/>
    </source>
</evidence>
<sequence>MSITTTKADDRPRVDPGDQVMRVRGVTLRFGGLVGLSDVALDLHRGEILAVIGPNGAGKTSLFNSLTGMYVPQEGTIVLRDRSGGEHSLLGRKPHLVNRLGVARTFQNIRLFGALTALENVKIAAETRQKSGPVSIMLGLPNARREDRESDRRALELLHFVGLDGLLNELAASLSYGQQRSLEIARALATDPQVLLLDEPAAGTNPTEKLDLEVLIRRINRELGISVLLIEHDMRLVMSVADRVTVLNFGKVIASGSPAEVQRDPEVVAAYLGAEMAAEMTGATQAEVGGVPEEGSVPAQRDGEEQR</sequence>
<dbReference type="InterPro" id="IPR032823">
    <property type="entry name" value="BCA_ABC_TP_C"/>
</dbReference>
<dbReference type="GO" id="GO:0005524">
    <property type="term" value="F:ATP binding"/>
    <property type="evidence" value="ECO:0007669"/>
    <property type="project" value="UniProtKB-KW"/>
</dbReference>
<keyword evidence="2" id="KW-0547">Nucleotide-binding</keyword>
<dbReference type="InterPro" id="IPR051120">
    <property type="entry name" value="ABC_AA/LPS_Transport"/>
</dbReference>
<evidence type="ECO:0000256" key="1">
    <source>
        <dbReference type="ARBA" id="ARBA00022448"/>
    </source>
</evidence>
<evidence type="ECO:0000256" key="2">
    <source>
        <dbReference type="ARBA" id="ARBA00022741"/>
    </source>
</evidence>
<evidence type="ECO:0000256" key="4">
    <source>
        <dbReference type="SAM" id="MobiDB-lite"/>
    </source>
</evidence>
<dbReference type="InterPro" id="IPR003593">
    <property type="entry name" value="AAA+_ATPase"/>
</dbReference>
<dbReference type="InterPro" id="IPR027417">
    <property type="entry name" value="P-loop_NTPase"/>
</dbReference>
<accession>A0A401YY50</accession>
<feature type="region of interest" description="Disordered" evidence="4">
    <location>
        <begin position="283"/>
        <end position="307"/>
    </location>
</feature>